<evidence type="ECO:0008006" key="4">
    <source>
        <dbReference type="Google" id="ProtNLM"/>
    </source>
</evidence>
<gene>
    <name evidence="2" type="ordered locus">Psesu_1174</name>
</gene>
<dbReference type="OrthoDB" id="6057976at2"/>
<dbReference type="Gene3D" id="3.30.1380.10">
    <property type="match status" value="1"/>
</dbReference>
<feature type="region of interest" description="Disordered" evidence="1">
    <location>
        <begin position="214"/>
        <end position="281"/>
    </location>
</feature>
<evidence type="ECO:0000313" key="2">
    <source>
        <dbReference type="EMBL" id="ADV27023.1"/>
    </source>
</evidence>
<reference evidence="2 3" key="1">
    <citation type="submission" date="2011-01" db="EMBL/GenBank/DDBJ databases">
        <title>Complete sequence of Pseudoxanthomonas suwonensis 11-1.</title>
        <authorList>
            <consortium name="US DOE Joint Genome Institute"/>
            <person name="Lucas S."/>
            <person name="Copeland A."/>
            <person name="Lapidus A."/>
            <person name="Cheng J.-F."/>
            <person name="Goodwin L."/>
            <person name="Pitluck S."/>
            <person name="Teshima H."/>
            <person name="Detter J.C."/>
            <person name="Han C."/>
            <person name="Tapia R."/>
            <person name="Land M."/>
            <person name="Hauser L."/>
            <person name="Kyrpides N."/>
            <person name="Ivanova N."/>
            <person name="Ovchinnikova G."/>
            <person name="Siebers A.K."/>
            <person name="Allgaier M."/>
            <person name="Thelen M.P."/>
            <person name="Hugenholtz P."/>
            <person name="Gladden J."/>
            <person name="Woyke T."/>
        </authorList>
    </citation>
    <scope>NUCLEOTIDE SEQUENCE [LARGE SCALE GENOMIC DNA]</scope>
    <source>
        <strain evidence="3">11-1</strain>
    </source>
</reference>
<dbReference type="Proteomes" id="UP000008632">
    <property type="component" value="Chromosome"/>
</dbReference>
<proteinExistence type="predicted"/>
<sequence>MATNAFAAFVQGQQAGQQARAYQQQQEDRNALRTLAPQILAGDVGAFTQAAAIDPKAATAVQDAGDGQLRRLRGALDYFGQALESGDDRVIQARFKEISPFLSRVTGNPAPPAWTEEMRPAFEQARQRVSMAPAGAGEAEPTQFRALHMQALAAGHKPGTDGYRDFFRRANGEIARQSSAAIQYKEITGPDGRTYLVATDPREIGATTIGGGPSFGSFAGPVQGQPSAPAPAAGTPAQPSGGDPFATLHAAVPGLRVTSQTRTPEENARLPNAAPNSHHLTGNALDIGTPTPEQQAGIRQWAAQNGYEVINNYQDGHWHLEPARQGRAPAPAAPDRLLVSDPVNGGLVGGGNPFASRRPEDQAAATEAAKLGVQLEYAPQVAAAEAEAARAKKLAEAGAEREAQAPKRIASYRQALQAAGNVETSLKRALEMIGPTSTGFVGARLRGVEGSPSYNLAAEIETVKANLGFDRLQQMRDNSPTGGALGAIAIQELIALQSTIANLDPNQSAEQLRTNLGRVQQHYANWRSAVEQALAEEERGGAGQQQASAANLTRVQSAADYQALAPGAEYIAPDGSLRRKR</sequence>
<feature type="compositionally biased region" description="Low complexity" evidence="1">
    <location>
        <begin position="215"/>
        <end position="242"/>
    </location>
</feature>
<accession>E6WS74</accession>
<dbReference type="AlphaFoldDB" id="E6WS74"/>
<evidence type="ECO:0000256" key="1">
    <source>
        <dbReference type="SAM" id="MobiDB-lite"/>
    </source>
</evidence>
<dbReference type="HOGENOM" id="CLU_469182_0_0_6"/>
<dbReference type="STRING" id="743721.Psesu_1174"/>
<dbReference type="InterPro" id="IPR009045">
    <property type="entry name" value="Zn_M74/Hedgehog-like"/>
</dbReference>
<dbReference type="EMBL" id="CP002446">
    <property type="protein sequence ID" value="ADV27023.1"/>
    <property type="molecule type" value="Genomic_DNA"/>
</dbReference>
<dbReference type="SUPFAM" id="SSF55166">
    <property type="entry name" value="Hedgehog/DD-peptidase"/>
    <property type="match status" value="1"/>
</dbReference>
<dbReference type="RefSeq" id="WP_013534852.1">
    <property type="nucleotide sequence ID" value="NC_014924.1"/>
</dbReference>
<evidence type="ECO:0000313" key="3">
    <source>
        <dbReference type="Proteomes" id="UP000008632"/>
    </source>
</evidence>
<protein>
    <recommendedName>
        <fullName evidence="4">Peptidase M15A C-terminal domain-containing protein</fullName>
    </recommendedName>
</protein>
<organism evidence="2 3">
    <name type="scientific">Pseudoxanthomonas suwonensis (strain 11-1)</name>
    <dbReference type="NCBI Taxonomy" id="743721"/>
    <lineage>
        <taxon>Bacteria</taxon>
        <taxon>Pseudomonadati</taxon>
        <taxon>Pseudomonadota</taxon>
        <taxon>Gammaproteobacteria</taxon>
        <taxon>Lysobacterales</taxon>
        <taxon>Lysobacteraceae</taxon>
        <taxon>Pseudoxanthomonas</taxon>
    </lineage>
</organism>
<dbReference type="KEGG" id="psu:Psesu_1174"/>
<keyword evidence="3" id="KW-1185">Reference proteome</keyword>
<name>E6WS74_PSEUU</name>